<dbReference type="InterPro" id="IPR036390">
    <property type="entry name" value="WH_DNA-bd_sf"/>
</dbReference>
<organism evidence="1 2">
    <name type="scientific">Bacillus cereus</name>
    <dbReference type="NCBI Taxonomy" id="1396"/>
    <lineage>
        <taxon>Bacteria</taxon>
        <taxon>Bacillati</taxon>
        <taxon>Bacillota</taxon>
        <taxon>Bacilli</taxon>
        <taxon>Bacillales</taxon>
        <taxon>Bacillaceae</taxon>
        <taxon>Bacillus</taxon>
        <taxon>Bacillus cereus group</taxon>
    </lineage>
</organism>
<dbReference type="InterPro" id="IPR036388">
    <property type="entry name" value="WH-like_DNA-bd_sf"/>
</dbReference>
<reference evidence="1 2" key="1">
    <citation type="submission" date="2017-09" db="EMBL/GenBank/DDBJ databases">
        <title>Large-scale bioinformatics analysis of Bacillus genomes uncovers conserved roles of natural products in bacterial physiology.</title>
        <authorList>
            <consortium name="Agbiome Team Llc"/>
            <person name="Bleich R.M."/>
            <person name="Grubbs K.J."/>
            <person name="Santa Maria K.C."/>
            <person name="Allen S.E."/>
            <person name="Farag S."/>
            <person name="Shank E.A."/>
            <person name="Bowers A."/>
        </authorList>
    </citation>
    <scope>NUCLEOTIDE SEQUENCE [LARGE SCALE GENOMIC DNA]</scope>
    <source>
        <strain evidence="1 2">AFS029792</strain>
    </source>
</reference>
<evidence type="ECO:0000313" key="1">
    <source>
        <dbReference type="EMBL" id="PHG84711.1"/>
    </source>
</evidence>
<dbReference type="EMBL" id="NUUR01000001">
    <property type="protein sequence ID" value="PHG84711.1"/>
    <property type="molecule type" value="Genomic_DNA"/>
</dbReference>
<comment type="caution">
    <text evidence="1">The sequence shown here is derived from an EMBL/GenBank/DDBJ whole genome shotgun (WGS) entry which is preliminary data.</text>
</comment>
<gene>
    <name evidence="1" type="ORF">COI69_00050</name>
</gene>
<dbReference type="AlphaFoldDB" id="A0A9X7EBK4"/>
<dbReference type="Proteomes" id="UP000225135">
    <property type="component" value="Unassembled WGS sequence"/>
</dbReference>
<proteinExistence type="predicted"/>
<dbReference type="Gene3D" id="1.10.10.10">
    <property type="entry name" value="Winged helix-like DNA-binding domain superfamily/Winged helix DNA-binding domain"/>
    <property type="match status" value="1"/>
</dbReference>
<name>A0A9X7EBK4_BACCE</name>
<sequence>MTVKEIFKVEHTTSTEKLVLLYLQHRGCEKKHTEIKHEEIIKSCNISQSSVNRALKGLESKGLIDVFYQRGHSLAKHIKLISNDKEV</sequence>
<dbReference type="SUPFAM" id="SSF46785">
    <property type="entry name" value="Winged helix' DNA-binding domain"/>
    <property type="match status" value="1"/>
</dbReference>
<protein>
    <submittedName>
        <fullName evidence="1">Uncharacterized protein</fullName>
    </submittedName>
</protein>
<dbReference type="RefSeq" id="WP_098773485.1">
    <property type="nucleotide sequence ID" value="NZ_NUQH01000026.1"/>
</dbReference>
<accession>A0A9X7EBK4</accession>
<evidence type="ECO:0000313" key="2">
    <source>
        <dbReference type="Proteomes" id="UP000225135"/>
    </source>
</evidence>